<dbReference type="EMBL" id="PCXU01000011">
    <property type="protein sequence ID" value="PIR43780.1"/>
    <property type="molecule type" value="Genomic_DNA"/>
</dbReference>
<organism evidence="2 3">
    <name type="scientific">candidate division WWE3 bacterium CG10_big_fil_rev_8_21_14_0_10_32_10</name>
    <dbReference type="NCBI Taxonomy" id="1975090"/>
    <lineage>
        <taxon>Bacteria</taxon>
        <taxon>Katanobacteria</taxon>
    </lineage>
</organism>
<dbReference type="Gene3D" id="1.10.1330.10">
    <property type="entry name" value="Dockerin domain"/>
    <property type="match status" value="1"/>
</dbReference>
<dbReference type="AlphaFoldDB" id="A0A2H0RBD9"/>
<reference evidence="2 3" key="1">
    <citation type="submission" date="2017-09" db="EMBL/GenBank/DDBJ databases">
        <title>Depth-based differentiation of microbial function through sediment-hosted aquifers and enrichment of novel symbionts in the deep terrestrial subsurface.</title>
        <authorList>
            <person name="Probst A.J."/>
            <person name="Ladd B."/>
            <person name="Jarett J.K."/>
            <person name="Geller-Mcgrath D.E."/>
            <person name="Sieber C.M."/>
            <person name="Emerson J.B."/>
            <person name="Anantharaman K."/>
            <person name="Thomas B.C."/>
            <person name="Malmstrom R."/>
            <person name="Stieglmeier M."/>
            <person name="Klingl A."/>
            <person name="Woyke T."/>
            <person name="Ryan C.M."/>
            <person name="Banfield J.F."/>
        </authorList>
    </citation>
    <scope>NUCLEOTIDE SEQUENCE [LARGE SCALE GENOMIC DNA]</scope>
    <source>
        <strain evidence="2">CG10_big_fil_rev_8_21_14_0_10_32_10</strain>
    </source>
</reference>
<dbReference type="InterPro" id="IPR016134">
    <property type="entry name" value="Dockerin_dom"/>
</dbReference>
<dbReference type="Pfam" id="PF00404">
    <property type="entry name" value="Dockerin_1"/>
    <property type="match status" value="1"/>
</dbReference>
<dbReference type="PROSITE" id="PS51766">
    <property type="entry name" value="DOCKERIN"/>
    <property type="match status" value="1"/>
</dbReference>
<comment type="caution">
    <text evidence="2">The sequence shown here is derived from an EMBL/GenBank/DDBJ whole genome shotgun (WGS) entry which is preliminary data.</text>
</comment>
<feature type="domain" description="Dockerin" evidence="1">
    <location>
        <begin position="77"/>
        <end position="133"/>
    </location>
</feature>
<dbReference type="InterPro" id="IPR036439">
    <property type="entry name" value="Dockerin_dom_sf"/>
</dbReference>
<dbReference type="InterPro" id="IPR002105">
    <property type="entry name" value="Dockerin_1_rpt"/>
</dbReference>
<dbReference type="GO" id="GO:0000272">
    <property type="term" value="P:polysaccharide catabolic process"/>
    <property type="evidence" value="ECO:0007669"/>
    <property type="project" value="InterPro"/>
</dbReference>
<evidence type="ECO:0000259" key="1">
    <source>
        <dbReference type="PROSITE" id="PS51766"/>
    </source>
</evidence>
<sequence>MLPLAAESAIIQIPGFAPDLQAVTLKTWDTYAGTVTNTQTNYPVSNGSISIPVSNLTTDMAFQIINPNAPTPTPSPTPTLIGDLNGDLTVNIQDIIILINEIFTPSGVQGSDINSDGKVDILDVISLINLIFS</sequence>
<name>A0A2H0RBD9_UNCKA</name>
<gene>
    <name evidence="2" type="ORF">COV24_00890</name>
</gene>
<accession>A0A2H0RBD9</accession>
<dbReference type="Proteomes" id="UP000230214">
    <property type="component" value="Unassembled WGS sequence"/>
</dbReference>
<dbReference type="SUPFAM" id="SSF63446">
    <property type="entry name" value="Type I dockerin domain"/>
    <property type="match status" value="1"/>
</dbReference>
<evidence type="ECO:0000313" key="2">
    <source>
        <dbReference type="EMBL" id="PIR43780.1"/>
    </source>
</evidence>
<protein>
    <recommendedName>
        <fullName evidence="1">Dockerin domain-containing protein</fullName>
    </recommendedName>
</protein>
<proteinExistence type="predicted"/>
<dbReference type="GO" id="GO:0004553">
    <property type="term" value="F:hydrolase activity, hydrolyzing O-glycosyl compounds"/>
    <property type="evidence" value="ECO:0007669"/>
    <property type="project" value="InterPro"/>
</dbReference>
<evidence type="ECO:0000313" key="3">
    <source>
        <dbReference type="Proteomes" id="UP000230214"/>
    </source>
</evidence>